<dbReference type="GO" id="GO:0005802">
    <property type="term" value="C:trans-Golgi network"/>
    <property type="evidence" value="ECO:0007669"/>
    <property type="project" value="TreeGrafter"/>
</dbReference>
<dbReference type="GO" id="GO:0005829">
    <property type="term" value="C:cytosol"/>
    <property type="evidence" value="ECO:0007669"/>
    <property type="project" value="GOC"/>
</dbReference>
<reference evidence="4" key="1">
    <citation type="submission" date="2017-02" db="UniProtKB">
        <authorList>
            <consortium name="WormBaseParasite"/>
        </authorList>
    </citation>
    <scope>IDENTIFICATION</scope>
</reference>
<dbReference type="InterPro" id="IPR040314">
    <property type="entry name" value="DOP1"/>
</dbReference>
<name>A0A0N4TBA8_BRUPA</name>
<organism evidence="4">
    <name type="scientific">Brugia pahangi</name>
    <name type="common">Filarial nematode worm</name>
    <dbReference type="NCBI Taxonomy" id="6280"/>
    <lineage>
        <taxon>Eukaryota</taxon>
        <taxon>Metazoa</taxon>
        <taxon>Ecdysozoa</taxon>
        <taxon>Nematoda</taxon>
        <taxon>Chromadorea</taxon>
        <taxon>Rhabditida</taxon>
        <taxon>Spirurina</taxon>
        <taxon>Spiruromorpha</taxon>
        <taxon>Filarioidea</taxon>
        <taxon>Onchocercidae</taxon>
        <taxon>Brugia</taxon>
    </lineage>
</organism>
<dbReference type="Pfam" id="PF24601">
    <property type="entry name" value="TPR_DOP1"/>
    <property type="match status" value="1"/>
</dbReference>
<dbReference type="EMBL" id="UZAD01003835">
    <property type="protein sequence ID" value="VDN86645.1"/>
    <property type="molecule type" value="Genomic_DNA"/>
</dbReference>
<evidence type="ECO:0000259" key="1">
    <source>
        <dbReference type="Pfam" id="PF24601"/>
    </source>
</evidence>
<protein>
    <submittedName>
        <fullName evidence="4">Huntingtin</fullName>
    </submittedName>
</protein>
<sequence length="263" mass="29626">MAVLDFLTELVRGLIAIIQENQSRALTAYIHSLLQRSKLQKCLLHSLLTSVHNVRQHNNTEIVPLSVDILEFNDSSATASNSFCDLIVGYQSSLLDLTATVIQLELVIKNGFQNFTDQNISGRDKLSINHQIYNSPQHRATLREPYIGMVELRMFLLTVLNALKKHSAEQEQWLTFVVRILPFLDRSLSTFSVHIVEQLCKNLESAVNIAYLPTSEEMHNVSSISRVPTRYLGVSQEKPTYPTNYAIGVGFIICVTFFATGNT</sequence>
<evidence type="ECO:0000313" key="2">
    <source>
        <dbReference type="EMBL" id="VDN86645.1"/>
    </source>
</evidence>
<dbReference type="STRING" id="6280.A0A0N4TBA8"/>
<accession>A0A0N4TBA8</accession>
<dbReference type="Proteomes" id="UP000278627">
    <property type="component" value="Unassembled WGS sequence"/>
</dbReference>
<dbReference type="InterPro" id="IPR056459">
    <property type="entry name" value="TPR_DOP1"/>
</dbReference>
<dbReference type="PANTHER" id="PTHR14042">
    <property type="entry name" value="DOPEY-RELATED"/>
    <property type="match status" value="1"/>
</dbReference>
<dbReference type="PANTHER" id="PTHR14042:SF24">
    <property type="entry name" value="PROTEIN DOPEY-1 HOMOLOG"/>
    <property type="match status" value="1"/>
</dbReference>
<proteinExistence type="predicted"/>
<dbReference type="WBParaSite" id="BPAG_0000549501-mRNA-1">
    <property type="protein sequence ID" value="BPAG_0000549501-mRNA-1"/>
    <property type="gene ID" value="BPAG_0000549501"/>
</dbReference>
<dbReference type="AlphaFoldDB" id="A0A0N4TBA8"/>
<evidence type="ECO:0000313" key="3">
    <source>
        <dbReference type="Proteomes" id="UP000278627"/>
    </source>
</evidence>
<dbReference type="GO" id="GO:0006895">
    <property type="term" value="P:Golgi to endosome transport"/>
    <property type="evidence" value="ECO:0007669"/>
    <property type="project" value="InterPro"/>
</dbReference>
<dbReference type="GO" id="GO:0005768">
    <property type="term" value="C:endosome"/>
    <property type="evidence" value="ECO:0007669"/>
    <property type="project" value="TreeGrafter"/>
</dbReference>
<gene>
    <name evidence="2" type="ORF">BPAG_LOCUS5459</name>
</gene>
<evidence type="ECO:0000313" key="4">
    <source>
        <dbReference type="WBParaSite" id="BPAG_0000549501-mRNA-1"/>
    </source>
</evidence>
<reference evidence="2 3" key="2">
    <citation type="submission" date="2018-11" db="EMBL/GenBank/DDBJ databases">
        <authorList>
            <consortium name="Pathogen Informatics"/>
        </authorList>
    </citation>
    <scope>NUCLEOTIDE SEQUENCE [LARGE SCALE GENOMIC DNA]</scope>
</reference>
<keyword evidence="3" id="KW-1185">Reference proteome</keyword>
<feature type="domain" description="DOP1-like TPR" evidence="1">
    <location>
        <begin position="1"/>
        <end position="232"/>
    </location>
</feature>